<keyword evidence="2" id="KW-1003">Cell membrane</keyword>
<evidence type="ECO:0000313" key="8">
    <source>
        <dbReference type="Proteomes" id="UP000036756"/>
    </source>
</evidence>
<dbReference type="PATRIC" id="fig|1121307.3.peg.1330"/>
<evidence type="ECO:0000256" key="6">
    <source>
        <dbReference type="SAM" id="Phobius"/>
    </source>
</evidence>
<dbReference type="Proteomes" id="UP000036756">
    <property type="component" value="Unassembled WGS sequence"/>
</dbReference>
<keyword evidence="7" id="KW-0966">Cell projection</keyword>
<sequence>MGDLSFVFDTIKTLFVFVFVLVLMLITLRGLAKYQNKLSGNKNIKILERASLSQNTTLNIVKVGERLYLMSSSTKGVVILKELSLDEIDENVYKVVNMEDIKIPFVFKKREEYLKGFKGKVKDEKESS</sequence>
<evidence type="ECO:0000256" key="3">
    <source>
        <dbReference type="ARBA" id="ARBA00022692"/>
    </source>
</evidence>
<evidence type="ECO:0000256" key="2">
    <source>
        <dbReference type="ARBA" id="ARBA00022475"/>
    </source>
</evidence>
<reference evidence="7 8" key="1">
    <citation type="submission" date="2015-06" db="EMBL/GenBank/DDBJ databases">
        <title>Draft genome sequence of the purine-degrading Clostridium cylindrosporum HC-1 (DSM 605).</title>
        <authorList>
            <person name="Poehlein A."/>
            <person name="Schiel-Bengelsdorf B."/>
            <person name="Bengelsdorf F."/>
            <person name="Daniel R."/>
            <person name="Duerre P."/>
        </authorList>
    </citation>
    <scope>NUCLEOTIDE SEQUENCE [LARGE SCALE GENOMIC DNA]</scope>
    <source>
        <strain evidence="7 8">DSM 605</strain>
    </source>
</reference>
<evidence type="ECO:0000256" key="1">
    <source>
        <dbReference type="ARBA" id="ARBA00004236"/>
    </source>
</evidence>
<keyword evidence="4 6" id="KW-1133">Transmembrane helix</keyword>
<feature type="transmembrane region" description="Helical" evidence="6">
    <location>
        <begin position="14"/>
        <end position="32"/>
    </location>
</feature>
<keyword evidence="7" id="KW-0282">Flagellum</keyword>
<comment type="caution">
    <text evidence="7">The sequence shown here is derived from an EMBL/GenBank/DDBJ whole genome shotgun (WGS) entry which is preliminary data.</text>
</comment>
<protein>
    <submittedName>
        <fullName evidence="7">Flagellar biosynthesis protein FliO</fullName>
    </submittedName>
</protein>
<dbReference type="OrthoDB" id="1936088at2"/>
<dbReference type="InterPro" id="IPR022781">
    <property type="entry name" value="Flagellar_biosynth_FliO"/>
</dbReference>
<keyword evidence="5 6" id="KW-0472">Membrane</keyword>
<dbReference type="EMBL" id="LFVU01000027">
    <property type="protein sequence ID" value="KMT21710.1"/>
    <property type="molecule type" value="Genomic_DNA"/>
</dbReference>
<evidence type="ECO:0000313" key="7">
    <source>
        <dbReference type="EMBL" id="KMT21710.1"/>
    </source>
</evidence>
<name>A0A0J8D6K0_CLOCY</name>
<evidence type="ECO:0000256" key="5">
    <source>
        <dbReference type="ARBA" id="ARBA00023136"/>
    </source>
</evidence>
<dbReference type="GO" id="GO:0044781">
    <property type="term" value="P:bacterial-type flagellum organization"/>
    <property type="evidence" value="ECO:0007669"/>
    <property type="project" value="InterPro"/>
</dbReference>
<organism evidence="7 8">
    <name type="scientific">Clostridium cylindrosporum DSM 605</name>
    <dbReference type="NCBI Taxonomy" id="1121307"/>
    <lineage>
        <taxon>Bacteria</taxon>
        <taxon>Bacillati</taxon>
        <taxon>Bacillota</taxon>
        <taxon>Clostridia</taxon>
        <taxon>Eubacteriales</taxon>
        <taxon>Clostridiaceae</taxon>
        <taxon>Clostridium</taxon>
    </lineage>
</organism>
<keyword evidence="7" id="KW-0969">Cilium</keyword>
<evidence type="ECO:0000256" key="4">
    <source>
        <dbReference type="ARBA" id="ARBA00022989"/>
    </source>
</evidence>
<keyword evidence="8" id="KW-1185">Reference proteome</keyword>
<accession>A0A0J8D6K0</accession>
<comment type="subcellular location">
    <subcellularLocation>
        <location evidence="1">Cell membrane</location>
    </subcellularLocation>
</comment>
<dbReference type="AlphaFoldDB" id="A0A0J8D6K0"/>
<keyword evidence="3 6" id="KW-0812">Transmembrane</keyword>
<dbReference type="RefSeq" id="WP_048571125.1">
    <property type="nucleotide sequence ID" value="NZ_LFVU01000027.1"/>
</dbReference>
<dbReference type="GO" id="GO:0016020">
    <property type="term" value="C:membrane"/>
    <property type="evidence" value="ECO:0007669"/>
    <property type="project" value="InterPro"/>
</dbReference>
<dbReference type="STRING" id="1121307.CLCY_2c04720"/>
<gene>
    <name evidence="7" type="primary">fliO</name>
    <name evidence="7" type="ORF">CLCY_2c04720</name>
</gene>
<proteinExistence type="predicted"/>
<dbReference type="Pfam" id="PF04347">
    <property type="entry name" value="FliO"/>
    <property type="match status" value="1"/>
</dbReference>